<protein>
    <submittedName>
        <fullName evidence="1">Uncharacterized protein</fullName>
    </submittedName>
</protein>
<organism evidence="1 2">
    <name type="scientific">Agrobacterium tumefaciens</name>
    <dbReference type="NCBI Taxonomy" id="358"/>
    <lineage>
        <taxon>Bacteria</taxon>
        <taxon>Pseudomonadati</taxon>
        <taxon>Pseudomonadota</taxon>
        <taxon>Alphaproteobacteria</taxon>
        <taxon>Hyphomicrobiales</taxon>
        <taxon>Rhizobiaceae</taxon>
        <taxon>Rhizobium/Agrobacterium group</taxon>
        <taxon>Agrobacterium</taxon>
        <taxon>Agrobacterium tumefaciens complex</taxon>
    </lineage>
</organism>
<proteinExistence type="predicted"/>
<gene>
    <name evidence="1" type="ORF">CFBP7129_25400</name>
</gene>
<sequence length="466" mass="52218">MPDTEDFNAKLFTKLYSKIALALGVTSQNGAPNAGEIDKELVEIFEGRTPRRVALTYPGQNPEYLLAIYNPGQYIPSTMDPEKSVDDRYSLSVLLDVVPQFSWVFKQAAGTVSNNYRSILEYKEPPLVSLDPETKKKLDENIAIYDKYIDSYDEYLEKYLVAFDNYEAAKATWNNDPSKPVPTSLKMKLRKAEDDWIARGHKEAVESAVAVIATYEAMEPAAFWRKLEDRYKSGTQESSMSSEFQLVSYAPAYKDWFKDAGWTNFTFSQKDMDNQSRSETIGVAGNLDMTYGIFRIAGDGSYDKDTQYVKMDETELDFSCKLMRVSLDRRWMNPLLFWSRAWRWAPASPLYGTQFSSGGDIAGAQPPSGPMTVIPTAVILSKSLKIVGKFDNTITEKMNSEIRANASVGIGPFSIAGQFAMKDHSESHRGTIAANGIEAPDVQIIALICEVLPKCPNPDNTLPWPQ</sequence>
<dbReference type="EMBL" id="CP039923">
    <property type="protein sequence ID" value="QCL97434.1"/>
    <property type="molecule type" value="Genomic_DNA"/>
</dbReference>
<dbReference type="AlphaFoldDB" id="A0A4D7Z305"/>
<dbReference type="Proteomes" id="UP000298649">
    <property type="component" value="Chromosome linear"/>
</dbReference>
<evidence type="ECO:0000313" key="2">
    <source>
        <dbReference type="Proteomes" id="UP000298649"/>
    </source>
</evidence>
<name>A0A4D7Z305_AGRTU</name>
<reference evidence="1 2" key="1">
    <citation type="submission" date="2019-04" db="EMBL/GenBank/DDBJ databases">
        <title>Complete genome sequence of Agrobacterium tumefaciens CFBP7129.</title>
        <authorList>
            <person name="Haryono M."/>
            <person name="Lin Y.-C."/>
            <person name="Lai E.-M."/>
            <person name="Kuo C.-H."/>
        </authorList>
    </citation>
    <scope>NUCLEOTIDE SEQUENCE [LARGE SCALE GENOMIC DNA]</scope>
    <source>
        <strain evidence="1 2">CFBP7129</strain>
    </source>
</reference>
<evidence type="ECO:0000313" key="1">
    <source>
        <dbReference type="EMBL" id="QCL97434.1"/>
    </source>
</evidence>
<dbReference type="RefSeq" id="WP_137005850.1">
    <property type="nucleotide sequence ID" value="NZ_CP039923.1"/>
</dbReference>
<accession>A0A4D7Z305</accession>